<evidence type="ECO:0000256" key="3">
    <source>
        <dbReference type="ARBA" id="ARBA00022553"/>
    </source>
</evidence>
<keyword evidence="5" id="KW-0662">Pyridine nucleotide biosynthesis</keyword>
<dbReference type="PANTHER" id="PTHR43202">
    <property type="entry name" value="NICOTINATE-NUCLEOTIDE PYROPHOSPHORYLASE"/>
    <property type="match status" value="1"/>
</dbReference>
<dbReference type="PANTHER" id="PTHR43202:SF1">
    <property type="entry name" value="NICOTINATE PHOSPHORIBOSYLTRANSFERASE"/>
    <property type="match status" value="1"/>
</dbReference>
<dbReference type="RefSeq" id="WP_140781558.1">
    <property type="nucleotide sequence ID" value="NZ_VFSS01000014.1"/>
</dbReference>
<keyword evidence="9" id="KW-0328">Glycosyltransferase</keyword>
<comment type="caution">
    <text evidence="9">The sequence shown here is derived from an EMBL/GenBank/DDBJ whole genome shotgun (WGS) entry which is preliminary data.</text>
</comment>
<organism evidence="9 10">
    <name type="scientific">[Mycoplasma] falconis</name>
    <dbReference type="NCBI Taxonomy" id="92403"/>
    <lineage>
        <taxon>Bacteria</taxon>
        <taxon>Bacillati</taxon>
        <taxon>Mycoplasmatota</taxon>
        <taxon>Mycoplasmoidales</taxon>
        <taxon>Metamycoplasmataceae</taxon>
        <taxon>Metamycoplasma</taxon>
    </lineage>
</organism>
<dbReference type="NCBIfam" id="NF005529">
    <property type="entry name" value="PRK07188.1"/>
    <property type="match status" value="1"/>
</dbReference>
<dbReference type="Pfam" id="PF02749">
    <property type="entry name" value="QRPTase_N"/>
    <property type="match status" value="1"/>
</dbReference>
<evidence type="ECO:0000313" key="9">
    <source>
        <dbReference type="EMBL" id="TPE56572.1"/>
    </source>
</evidence>
<dbReference type="Gene3D" id="3.90.1170.20">
    <property type="entry name" value="Quinolinate phosphoribosyl transferase, N-terminal domain"/>
    <property type="match status" value="1"/>
</dbReference>
<evidence type="ECO:0000256" key="2">
    <source>
        <dbReference type="ARBA" id="ARBA00013236"/>
    </source>
</evidence>
<dbReference type="EC" id="6.3.4.21" evidence="2"/>
<name>A0A501X7Q7_9BACT</name>
<comment type="catalytic activity">
    <reaction evidence="6">
        <text>nicotinate beta-D-ribonucleotide + CO2 + diphosphate = quinolinate + 5-phospho-alpha-D-ribose 1-diphosphate + 2 H(+)</text>
        <dbReference type="Rhea" id="RHEA:12733"/>
        <dbReference type="ChEBI" id="CHEBI:15378"/>
        <dbReference type="ChEBI" id="CHEBI:16526"/>
        <dbReference type="ChEBI" id="CHEBI:29959"/>
        <dbReference type="ChEBI" id="CHEBI:33019"/>
        <dbReference type="ChEBI" id="CHEBI:57502"/>
        <dbReference type="ChEBI" id="CHEBI:58017"/>
        <dbReference type="EC" id="2.4.2.19"/>
    </reaction>
</comment>
<evidence type="ECO:0000256" key="7">
    <source>
        <dbReference type="ARBA" id="ARBA00048668"/>
    </source>
</evidence>
<evidence type="ECO:0000256" key="6">
    <source>
        <dbReference type="ARBA" id="ARBA00047445"/>
    </source>
</evidence>
<reference evidence="9 10" key="1">
    <citation type="submission" date="2019-06" db="EMBL/GenBank/DDBJ databases">
        <title>Mycoplasma falconis type strain whole genome sequence.</title>
        <authorList>
            <person name="Spergser J."/>
        </authorList>
    </citation>
    <scope>NUCLEOTIDE SEQUENCE [LARGE SCALE GENOMIC DNA]</scope>
    <source>
        <strain evidence="9 10">ATCC 51372</strain>
    </source>
</reference>
<dbReference type="InterPro" id="IPR007229">
    <property type="entry name" value="Nic_PRibTrfase-Fam"/>
</dbReference>
<evidence type="ECO:0000256" key="1">
    <source>
        <dbReference type="ARBA" id="ARBA00004952"/>
    </source>
</evidence>
<dbReference type="OrthoDB" id="9770610at2"/>
<dbReference type="PIRSF" id="PIRSF000484">
    <property type="entry name" value="NAPRT"/>
    <property type="match status" value="1"/>
</dbReference>
<evidence type="ECO:0000256" key="4">
    <source>
        <dbReference type="ARBA" id="ARBA00022598"/>
    </source>
</evidence>
<dbReference type="InterPro" id="IPR036068">
    <property type="entry name" value="Nicotinate_pribotase-like_C"/>
</dbReference>
<dbReference type="Proteomes" id="UP000319776">
    <property type="component" value="Unassembled WGS sequence"/>
</dbReference>
<dbReference type="GO" id="GO:0009435">
    <property type="term" value="P:NAD+ biosynthetic process"/>
    <property type="evidence" value="ECO:0007669"/>
    <property type="project" value="UniProtKB-UniPathway"/>
</dbReference>
<dbReference type="EMBL" id="VFSS01000014">
    <property type="protein sequence ID" value="TPE56572.1"/>
    <property type="molecule type" value="Genomic_DNA"/>
</dbReference>
<dbReference type="InterPro" id="IPR013785">
    <property type="entry name" value="Aldolase_TIM"/>
</dbReference>
<dbReference type="AlphaFoldDB" id="A0A501X7Q7"/>
<dbReference type="Gene3D" id="3.20.20.70">
    <property type="entry name" value="Aldolase class I"/>
    <property type="match status" value="1"/>
</dbReference>
<evidence type="ECO:0000259" key="8">
    <source>
        <dbReference type="Pfam" id="PF02749"/>
    </source>
</evidence>
<evidence type="ECO:0000313" key="10">
    <source>
        <dbReference type="Proteomes" id="UP000319776"/>
    </source>
</evidence>
<keyword evidence="9" id="KW-0808">Transferase</keyword>
<keyword evidence="3" id="KW-0597">Phosphoprotein</keyword>
<accession>A0A501X7Q7</accession>
<dbReference type="UniPathway" id="UPA00253">
    <property type="reaction ID" value="UER00457"/>
</dbReference>
<dbReference type="GO" id="GO:0004516">
    <property type="term" value="F:nicotinate phosphoribosyltransferase activity"/>
    <property type="evidence" value="ECO:0007669"/>
    <property type="project" value="UniProtKB-EC"/>
</dbReference>
<gene>
    <name evidence="9" type="ORF">FJO69_02860</name>
</gene>
<dbReference type="SUPFAM" id="SSF54675">
    <property type="entry name" value="Nicotinate/Quinolinate PRTase N-terminal domain-like"/>
    <property type="match status" value="1"/>
</dbReference>
<keyword evidence="10" id="KW-1185">Reference proteome</keyword>
<dbReference type="SUPFAM" id="SSF51690">
    <property type="entry name" value="Nicotinate/Quinolinate PRTase C-terminal domain-like"/>
    <property type="match status" value="1"/>
</dbReference>
<dbReference type="InterPro" id="IPR053190">
    <property type="entry name" value="NAPRTase-like"/>
</dbReference>
<dbReference type="GO" id="GO:0004514">
    <property type="term" value="F:nicotinate-nucleotide diphosphorylase (carboxylating) activity"/>
    <property type="evidence" value="ECO:0007669"/>
    <property type="project" value="UniProtKB-EC"/>
</dbReference>
<feature type="domain" description="Quinolinate phosphoribosyl transferase N-terminal" evidence="8">
    <location>
        <begin position="17"/>
        <end position="102"/>
    </location>
</feature>
<proteinExistence type="predicted"/>
<dbReference type="InterPro" id="IPR037128">
    <property type="entry name" value="Quinolinate_PRibosylTase_N_sf"/>
</dbReference>
<sequence>MNKKSLKDHISIYFYKTADIAKKYHKNDVITLQFFQRHNDVKLCGINEVIELLVKNTNVDKYSIKYLPEGTIINNREVVLELEGPYYEFGIWEGIIDGILARQTSIATNAYRIAKVANGKTIISMADRADHYLNQLKDAYAINLGGIKNHSTLASSGHDLEHTFGSMPHALIQMFEGNAVEACRAYHQMFPNDNLYALVDFHNDVIADSLACLKEFGKDLKGVRIDTSKAMIDKMFTEGEAEFGVTTTQVKRLREALDANGGKHVKITVSSGFNADKIQAFEAEGTPVDTYGVGATLLKIWVNFSADATRLNGVNIAKAGRGYLKNPKLIKFDKKEGIYGK</sequence>
<keyword evidence="4 9" id="KW-0436">Ligase</keyword>
<dbReference type="InterPro" id="IPR022412">
    <property type="entry name" value="Quinolinate_PRibosylTrfase_N"/>
</dbReference>
<protein>
    <recommendedName>
        <fullName evidence="2">nicotinate phosphoribosyltransferase</fullName>
        <ecNumber evidence="2">6.3.4.21</ecNumber>
    </recommendedName>
</protein>
<comment type="catalytic activity">
    <reaction evidence="7">
        <text>5-phospho-alpha-D-ribose 1-diphosphate + nicotinate + ATP + H2O = nicotinate beta-D-ribonucleotide + ADP + phosphate + diphosphate</text>
        <dbReference type="Rhea" id="RHEA:36163"/>
        <dbReference type="ChEBI" id="CHEBI:15377"/>
        <dbReference type="ChEBI" id="CHEBI:30616"/>
        <dbReference type="ChEBI" id="CHEBI:32544"/>
        <dbReference type="ChEBI" id="CHEBI:33019"/>
        <dbReference type="ChEBI" id="CHEBI:43474"/>
        <dbReference type="ChEBI" id="CHEBI:57502"/>
        <dbReference type="ChEBI" id="CHEBI:58017"/>
        <dbReference type="ChEBI" id="CHEBI:456216"/>
        <dbReference type="EC" id="6.3.4.21"/>
    </reaction>
</comment>
<comment type="pathway">
    <text evidence="1">Cofactor biosynthesis; NAD(+) biosynthesis; nicotinate D-ribonucleotide from nicotinate: step 1/1.</text>
</comment>
<evidence type="ECO:0000256" key="5">
    <source>
        <dbReference type="ARBA" id="ARBA00022642"/>
    </source>
</evidence>